<comment type="similarity">
    <text evidence="1 6">Belongs to the peptidase S10 family.</text>
</comment>
<dbReference type="PANTHER" id="PTHR11802:SF116">
    <property type="entry name" value="CARBOXYPEPTIDASE"/>
    <property type="match status" value="1"/>
</dbReference>
<keyword evidence="2 6" id="KW-0121">Carboxypeptidase</keyword>
<dbReference type="RefSeq" id="XP_025397412.1">
    <property type="nucleotide sequence ID" value="XM_025539520.1"/>
</dbReference>
<dbReference type="OrthoDB" id="443318at2759"/>
<keyword evidence="6" id="KW-0732">Signal</keyword>
<evidence type="ECO:0000256" key="1">
    <source>
        <dbReference type="ARBA" id="ARBA00009431"/>
    </source>
</evidence>
<organism evidence="7 8">
    <name type="scientific">Aspergillus heteromorphus CBS 117.55</name>
    <dbReference type="NCBI Taxonomy" id="1448321"/>
    <lineage>
        <taxon>Eukaryota</taxon>
        <taxon>Fungi</taxon>
        <taxon>Dikarya</taxon>
        <taxon>Ascomycota</taxon>
        <taxon>Pezizomycotina</taxon>
        <taxon>Eurotiomycetes</taxon>
        <taxon>Eurotiomycetidae</taxon>
        <taxon>Eurotiales</taxon>
        <taxon>Aspergillaceae</taxon>
        <taxon>Aspergillus</taxon>
        <taxon>Aspergillus subgen. Circumdati</taxon>
    </lineage>
</organism>
<dbReference type="PROSITE" id="PS00131">
    <property type="entry name" value="CARBOXYPEPT_SER_SER"/>
    <property type="match status" value="1"/>
</dbReference>
<keyword evidence="8" id="KW-1185">Reference proteome</keyword>
<proteinExistence type="inferred from homology"/>
<dbReference type="STRING" id="1448321.A0A317VM64"/>
<dbReference type="InterPro" id="IPR029058">
    <property type="entry name" value="AB_hydrolase_fold"/>
</dbReference>
<dbReference type="EMBL" id="MSFL01000021">
    <property type="protein sequence ID" value="PWY75446.1"/>
    <property type="molecule type" value="Genomic_DNA"/>
</dbReference>
<dbReference type="SUPFAM" id="SSF53474">
    <property type="entry name" value="alpha/beta-Hydrolases"/>
    <property type="match status" value="1"/>
</dbReference>
<dbReference type="Pfam" id="PF00450">
    <property type="entry name" value="Peptidase_S10"/>
    <property type="match status" value="1"/>
</dbReference>
<keyword evidence="4 6" id="KW-0378">Hydrolase</keyword>
<protein>
    <recommendedName>
        <fullName evidence="6">Carboxypeptidase</fullName>
        <ecNumber evidence="6">3.4.16.-</ecNumber>
    </recommendedName>
</protein>
<keyword evidence="5" id="KW-0325">Glycoprotein</keyword>
<dbReference type="InterPro" id="IPR018202">
    <property type="entry name" value="Ser_caboxypep_ser_AS"/>
</dbReference>
<evidence type="ECO:0000256" key="6">
    <source>
        <dbReference type="RuleBase" id="RU361156"/>
    </source>
</evidence>
<evidence type="ECO:0000313" key="7">
    <source>
        <dbReference type="EMBL" id="PWY75446.1"/>
    </source>
</evidence>
<keyword evidence="3 6" id="KW-0645">Protease</keyword>
<dbReference type="Gene3D" id="3.40.50.1820">
    <property type="entry name" value="alpha/beta hydrolase"/>
    <property type="match status" value="1"/>
</dbReference>
<feature type="chain" id="PRO_5016190338" description="Carboxypeptidase" evidence="6">
    <location>
        <begin position="18"/>
        <end position="475"/>
    </location>
</feature>
<dbReference type="PRINTS" id="PR00724">
    <property type="entry name" value="CRBOXYPTASEC"/>
</dbReference>
<evidence type="ECO:0000256" key="3">
    <source>
        <dbReference type="ARBA" id="ARBA00022670"/>
    </source>
</evidence>
<dbReference type="Proteomes" id="UP000247233">
    <property type="component" value="Unassembled WGS sequence"/>
</dbReference>
<dbReference type="AlphaFoldDB" id="A0A317VM64"/>
<comment type="caution">
    <text evidence="7">The sequence shown here is derived from an EMBL/GenBank/DDBJ whole genome shotgun (WGS) entry which is preliminary data.</text>
</comment>
<feature type="signal peptide" evidence="6">
    <location>
        <begin position="1"/>
        <end position="17"/>
    </location>
</feature>
<evidence type="ECO:0000256" key="4">
    <source>
        <dbReference type="ARBA" id="ARBA00022801"/>
    </source>
</evidence>
<dbReference type="GO" id="GO:0004185">
    <property type="term" value="F:serine-type carboxypeptidase activity"/>
    <property type="evidence" value="ECO:0007669"/>
    <property type="project" value="UniProtKB-UniRule"/>
</dbReference>
<accession>A0A317VM64</accession>
<reference evidence="7 8" key="1">
    <citation type="submission" date="2016-12" db="EMBL/GenBank/DDBJ databases">
        <title>The genomes of Aspergillus section Nigri reveals drivers in fungal speciation.</title>
        <authorList>
            <consortium name="DOE Joint Genome Institute"/>
            <person name="Vesth T.C."/>
            <person name="Nybo J."/>
            <person name="Theobald S."/>
            <person name="Brandl J."/>
            <person name="Frisvad J.C."/>
            <person name="Nielsen K.F."/>
            <person name="Lyhne E.K."/>
            <person name="Kogle M.E."/>
            <person name="Kuo A."/>
            <person name="Riley R."/>
            <person name="Clum A."/>
            <person name="Nolan M."/>
            <person name="Lipzen A."/>
            <person name="Salamov A."/>
            <person name="Henrissat B."/>
            <person name="Wiebenga A."/>
            <person name="De Vries R.P."/>
            <person name="Grigoriev I.V."/>
            <person name="Mortensen U.H."/>
            <person name="Andersen M.R."/>
            <person name="Baker S.E."/>
        </authorList>
    </citation>
    <scope>NUCLEOTIDE SEQUENCE [LARGE SCALE GENOMIC DNA]</scope>
    <source>
        <strain evidence="7 8">CBS 117.55</strain>
    </source>
</reference>
<dbReference type="VEuPathDB" id="FungiDB:BO70DRAFT_295757"/>
<evidence type="ECO:0000256" key="2">
    <source>
        <dbReference type="ARBA" id="ARBA00022645"/>
    </source>
</evidence>
<name>A0A317VM64_9EURO</name>
<sequence length="475" mass="52281">MRFLFLCSMLLLGTVKAQFPYLNNKTRDFLVNGSAIPNVTWDIGESYAGYLAKDVVESTSLYFWFFPSSNPKASDEITIWLNGGPGCSSLMGLMLENGPFLWQPGTYQPVPNPFSWTNLTNVIYVDQPGGTGFSLGPSSVVSEFDVARQFMSFWRRFIKTFDLQGRKIYLTGESYAGQYIPYIASAMLDKKDETYFNVAGVQINDPYINEMNILRDVPALAAVNHHTSLFPFNNTFKTALTTLADDCGYTSLLHASLQYPQNARLPPVPTDPGCSIHTLVTTAISEINPCFNPYHILSSCPTPWNPVGGPIVGAGPTNYFNRSDVQKAINAYPTDFFVCKTGIFPTPNGLDTSPPSSLGPLASVIERTNNTIIAHGSLDFELLVNGTLMSIQNMTWNGRQGFERRPTEGLFVPYRAGAGGGTLGTAHTERGLTFSEVFMSGHEIPQYVPGAAYRQLEFLLGRIDSLSKEAKDFTA</sequence>
<evidence type="ECO:0000313" key="8">
    <source>
        <dbReference type="Proteomes" id="UP000247233"/>
    </source>
</evidence>
<dbReference type="PANTHER" id="PTHR11802">
    <property type="entry name" value="SERINE PROTEASE FAMILY S10 SERINE CARBOXYPEPTIDASE"/>
    <property type="match status" value="1"/>
</dbReference>
<gene>
    <name evidence="7" type="ORF">BO70DRAFT_295757</name>
</gene>
<dbReference type="GO" id="GO:0006508">
    <property type="term" value="P:proteolysis"/>
    <property type="evidence" value="ECO:0007669"/>
    <property type="project" value="UniProtKB-KW"/>
</dbReference>
<dbReference type="InterPro" id="IPR001563">
    <property type="entry name" value="Peptidase_S10"/>
</dbReference>
<dbReference type="GeneID" id="37061757"/>
<dbReference type="EC" id="3.4.16.-" evidence="6"/>
<evidence type="ECO:0000256" key="5">
    <source>
        <dbReference type="ARBA" id="ARBA00023180"/>
    </source>
</evidence>